<reference evidence="5" key="1">
    <citation type="submission" date="2023-03" db="EMBL/GenBank/DDBJ databases">
        <title>Complete genome of Cladonia borealis.</title>
        <authorList>
            <person name="Park H."/>
        </authorList>
    </citation>
    <scope>NUCLEOTIDE SEQUENCE</scope>
    <source>
        <strain evidence="5">ANT050790</strain>
    </source>
</reference>
<dbReference type="Pfam" id="PF03171">
    <property type="entry name" value="2OG-FeII_Oxy"/>
    <property type="match status" value="1"/>
</dbReference>
<evidence type="ECO:0000313" key="6">
    <source>
        <dbReference type="Proteomes" id="UP001166286"/>
    </source>
</evidence>
<dbReference type="InterPro" id="IPR050231">
    <property type="entry name" value="Iron_ascorbate_oxido_reductase"/>
</dbReference>
<dbReference type="InterPro" id="IPR027443">
    <property type="entry name" value="IPNS-like_sf"/>
</dbReference>
<keyword evidence="2" id="KW-0408">Iron</keyword>
<dbReference type="GO" id="GO:0044283">
    <property type="term" value="P:small molecule biosynthetic process"/>
    <property type="evidence" value="ECO:0007669"/>
    <property type="project" value="UniProtKB-ARBA"/>
</dbReference>
<proteinExistence type="inferred from homology"/>
<evidence type="ECO:0000259" key="4">
    <source>
        <dbReference type="PROSITE" id="PS51471"/>
    </source>
</evidence>
<keyword evidence="2" id="KW-0560">Oxidoreductase</keyword>
<keyword evidence="2" id="KW-0479">Metal-binding</keyword>
<dbReference type="GO" id="GO:0016491">
    <property type="term" value="F:oxidoreductase activity"/>
    <property type="evidence" value="ECO:0007669"/>
    <property type="project" value="UniProtKB-KW"/>
</dbReference>
<evidence type="ECO:0000256" key="2">
    <source>
        <dbReference type="RuleBase" id="RU003682"/>
    </source>
</evidence>
<evidence type="ECO:0000256" key="1">
    <source>
        <dbReference type="ARBA" id="ARBA00008056"/>
    </source>
</evidence>
<dbReference type="InterPro" id="IPR026992">
    <property type="entry name" value="DIOX_N"/>
</dbReference>
<feature type="region of interest" description="Disordered" evidence="3">
    <location>
        <begin position="333"/>
        <end position="357"/>
    </location>
</feature>
<dbReference type="SUPFAM" id="SSF51197">
    <property type="entry name" value="Clavaminate synthase-like"/>
    <property type="match status" value="1"/>
</dbReference>
<keyword evidence="6" id="KW-1185">Reference proteome</keyword>
<dbReference type="PANTHER" id="PTHR47990">
    <property type="entry name" value="2-OXOGLUTARATE (2OG) AND FE(II)-DEPENDENT OXYGENASE SUPERFAMILY PROTEIN-RELATED"/>
    <property type="match status" value="1"/>
</dbReference>
<dbReference type="FunFam" id="2.60.120.330:FF:000045">
    <property type="entry name" value="Oxidoreductase, 2OG-Fe(II) oxygenase family, putative"/>
    <property type="match status" value="1"/>
</dbReference>
<name>A0AA39QWY6_9LECA</name>
<feature type="domain" description="Fe2OG dioxygenase" evidence="4">
    <location>
        <begin position="185"/>
        <end position="293"/>
    </location>
</feature>
<accession>A0AA39QWY6</accession>
<gene>
    <name evidence="5" type="ORF">JMJ35_007755</name>
</gene>
<dbReference type="GO" id="GO:0046872">
    <property type="term" value="F:metal ion binding"/>
    <property type="evidence" value="ECO:0007669"/>
    <property type="project" value="UniProtKB-KW"/>
</dbReference>
<dbReference type="Pfam" id="PF14226">
    <property type="entry name" value="DIOX_N"/>
    <property type="match status" value="1"/>
</dbReference>
<feature type="compositionally biased region" description="Basic residues" evidence="3">
    <location>
        <begin position="348"/>
        <end position="357"/>
    </location>
</feature>
<comment type="similarity">
    <text evidence="1 2">Belongs to the iron/ascorbate-dependent oxidoreductase family.</text>
</comment>
<comment type="caution">
    <text evidence="5">The sequence shown here is derived from an EMBL/GenBank/DDBJ whole genome shotgun (WGS) entry which is preliminary data.</text>
</comment>
<dbReference type="InterPro" id="IPR005123">
    <property type="entry name" value="Oxoglu/Fe-dep_dioxygenase_dom"/>
</dbReference>
<dbReference type="AlphaFoldDB" id="A0AA39QWY6"/>
<dbReference type="InterPro" id="IPR044861">
    <property type="entry name" value="IPNS-like_FE2OG_OXY"/>
</dbReference>
<dbReference type="Gene3D" id="2.60.120.330">
    <property type="entry name" value="B-lactam Antibiotic, Isopenicillin N Synthase, Chain"/>
    <property type="match status" value="1"/>
</dbReference>
<protein>
    <recommendedName>
        <fullName evidence="4">Fe2OG dioxygenase domain-containing protein</fullName>
    </recommendedName>
</protein>
<dbReference type="EMBL" id="JAFEKC020000018">
    <property type="protein sequence ID" value="KAK0509361.1"/>
    <property type="molecule type" value="Genomic_DNA"/>
</dbReference>
<dbReference type="PROSITE" id="PS51471">
    <property type="entry name" value="FE2OG_OXY"/>
    <property type="match status" value="1"/>
</dbReference>
<evidence type="ECO:0000313" key="5">
    <source>
        <dbReference type="EMBL" id="KAK0509361.1"/>
    </source>
</evidence>
<evidence type="ECO:0000256" key="3">
    <source>
        <dbReference type="SAM" id="MobiDB-lite"/>
    </source>
</evidence>
<organism evidence="5 6">
    <name type="scientific">Cladonia borealis</name>
    <dbReference type="NCBI Taxonomy" id="184061"/>
    <lineage>
        <taxon>Eukaryota</taxon>
        <taxon>Fungi</taxon>
        <taxon>Dikarya</taxon>
        <taxon>Ascomycota</taxon>
        <taxon>Pezizomycotina</taxon>
        <taxon>Lecanoromycetes</taxon>
        <taxon>OSLEUM clade</taxon>
        <taxon>Lecanoromycetidae</taxon>
        <taxon>Lecanorales</taxon>
        <taxon>Lecanorineae</taxon>
        <taxon>Cladoniaceae</taxon>
        <taxon>Cladonia</taxon>
    </lineage>
</organism>
<sequence length="357" mass="39709">MPTVDHFHKYPPFPADVPVADLRCLSFTKLLADEESESERLFQSCREIGFFVVDLRGISEGEAMLKHAEIAFDLNKKIFGLDQEELNKHAFQPNESLFGYKHAGSGKLEDGSPDALEWYNLAQDDILGTSAPRKHPQVVEDSREAFQDFFYHAHGIICHLLAHLDKHLGLRRNTLASFSPQDKPSGSSLRLLKNSPQRIGSHRTNLVGHTDIGSMTMLFNVLGGLQILPAGAENVDANWRYIKPELGCAIINLGDAMVQWSGGVLRSNMHRVATAPGKQAGCTRYSVAYFVRPAHTVLMRRIAGGDVIPDPEDGEEDEDICAQDWEKIRGAQIVRGENKPKSMGGRMPKTRKLQASR</sequence>
<dbReference type="Proteomes" id="UP001166286">
    <property type="component" value="Unassembled WGS sequence"/>
</dbReference>